<reference evidence="9 10" key="1">
    <citation type="submission" date="2019-07" db="EMBL/GenBank/DDBJ databases">
        <title>Genomes of Cafeteria roenbergensis.</title>
        <authorList>
            <person name="Fischer M.G."/>
            <person name="Hackl T."/>
            <person name="Roman M."/>
        </authorList>
    </citation>
    <scope>NUCLEOTIDE SEQUENCE [LARGE SCALE GENOMIC DNA]</scope>
    <source>
        <strain evidence="7 10">Cflag</strain>
        <strain evidence="8 9">RCC970-E3</strain>
    </source>
</reference>
<feature type="transmembrane region" description="Helical" evidence="6">
    <location>
        <begin position="6"/>
        <end position="26"/>
    </location>
</feature>
<comment type="subcellular location">
    <subcellularLocation>
        <location evidence="1">Membrane</location>
        <topology evidence="1">Multi-pass membrane protein</topology>
    </subcellularLocation>
</comment>
<dbReference type="AlphaFoldDB" id="A0A5A8DL49"/>
<evidence type="ECO:0008006" key="11">
    <source>
        <dbReference type="Google" id="ProtNLM"/>
    </source>
</evidence>
<evidence type="ECO:0000313" key="7">
    <source>
        <dbReference type="EMBL" id="KAA0158366.1"/>
    </source>
</evidence>
<keyword evidence="3 6" id="KW-0812">Transmembrane</keyword>
<gene>
    <name evidence="8" type="ORF">FNF28_03223</name>
    <name evidence="7" type="ORF">FNF31_05436</name>
</gene>
<comment type="caution">
    <text evidence="8">The sequence shown here is derived from an EMBL/GenBank/DDBJ whole genome shotgun (WGS) entry which is preliminary data.</text>
</comment>
<evidence type="ECO:0000256" key="1">
    <source>
        <dbReference type="ARBA" id="ARBA00004141"/>
    </source>
</evidence>
<dbReference type="Pfam" id="PF01940">
    <property type="entry name" value="DUF92"/>
    <property type="match status" value="1"/>
</dbReference>
<evidence type="ECO:0000256" key="5">
    <source>
        <dbReference type="ARBA" id="ARBA00023136"/>
    </source>
</evidence>
<keyword evidence="5 6" id="KW-0472">Membrane</keyword>
<keyword evidence="4 6" id="KW-1133">Transmembrane helix</keyword>
<proteinExistence type="inferred from homology"/>
<evidence type="ECO:0000256" key="3">
    <source>
        <dbReference type="ARBA" id="ARBA00022692"/>
    </source>
</evidence>
<evidence type="ECO:0000256" key="2">
    <source>
        <dbReference type="ARBA" id="ARBA00009012"/>
    </source>
</evidence>
<sequence>MEHLELSSWFWIRCAAGLVIAGAMAGRGLKRGSLSKSGAAAALLVGFGTLAASWRFGLVLIGFYFSSTILTRIGTSKKKEMERGFKEGGQRDAWQVLTNSGIALALSVAHVVLLGTDGDAGPQGGPLPAPTAALVKSLLGHATALPDECAAAALRTALLCAIVGHFACACGDTWASELGVLSPCRPRLITSCCLRVVPPGTNGGVSFLGTAASCAGGLFVGALASVLGAVTGCGAAWELLPAVGAACGFVGSMVDSGLGATLQETVFVAGSAGSKGGRIVALDSSADETAAARRAGHTQGFPVLSNNAVNFVSVAVSTLLAAAVGAAIGATQFAGCTLV</sequence>
<feature type="transmembrane region" description="Helical" evidence="6">
    <location>
        <begin position="38"/>
        <end position="65"/>
    </location>
</feature>
<evidence type="ECO:0000313" key="9">
    <source>
        <dbReference type="Proteomes" id="UP000324907"/>
    </source>
</evidence>
<evidence type="ECO:0000313" key="8">
    <source>
        <dbReference type="EMBL" id="KAA0166175.1"/>
    </source>
</evidence>
<dbReference type="GO" id="GO:0016020">
    <property type="term" value="C:membrane"/>
    <property type="evidence" value="ECO:0007669"/>
    <property type="project" value="UniProtKB-SubCell"/>
</dbReference>
<accession>A0A5A8DL49</accession>
<organism evidence="8 9">
    <name type="scientific">Cafeteria roenbergensis</name>
    <name type="common">Marine flagellate</name>
    <dbReference type="NCBI Taxonomy" id="33653"/>
    <lineage>
        <taxon>Eukaryota</taxon>
        <taxon>Sar</taxon>
        <taxon>Stramenopiles</taxon>
        <taxon>Bigyra</taxon>
        <taxon>Opalozoa</taxon>
        <taxon>Bicosoecida</taxon>
        <taxon>Cafeteriaceae</taxon>
        <taxon>Cafeteria</taxon>
    </lineage>
</organism>
<protein>
    <recommendedName>
        <fullName evidence="11">Transmembrane protein 19</fullName>
    </recommendedName>
</protein>
<dbReference type="PANTHER" id="PTHR13353">
    <property type="entry name" value="TRANSMEMBRANE PROTEIN 19"/>
    <property type="match status" value="1"/>
</dbReference>
<dbReference type="PANTHER" id="PTHR13353:SF5">
    <property type="entry name" value="TRANSMEMBRANE PROTEIN 19"/>
    <property type="match status" value="1"/>
</dbReference>
<dbReference type="EMBL" id="VLTM01000068">
    <property type="protein sequence ID" value="KAA0158366.1"/>
    <property type="molecule type" value="Genomic_DNA"/>
</dbReference>
<evidence type="ECO:0000313" key="10">
    <source>
        <dbReference type="Proteomes" id="UP000325113"/>
    </source>
</evidence>
<name>A0A5A8DL49_CAFRO</name>
<dbReference type="Proteomes" id="UP000325113">
    <property type="component" value="Unassembled WGS sequence"/>
</dbReference>
<dbReference type="EMBL" id="VLTL01000041">
    <property type="protein sequence ID" value="KAA0166175.1"/>
    <property type="molecule type" value="Genomic_DNA"/>
</dbReference>
<dbReference type="Proteomes" id="UP000324907">
    <property type="component" value="Unassembled WGS sequence"/>
</dbReference>
<evidence type="ECO:0000256" key="4">
    <source>
        <dbReference type="ARBA" id="ARBA00022989"/>
    </source>
</evidence>
<evidence type="ECO:0000256" key="6">
    <source>
        <dbReference type="SAM" id="Phobius"/>
    </source>
</evidence>
<comment type="similarity">
    <text evidence="2">Belongs to the TMEM19 family.</text>
</comment>
<dbReference type="InterPro" id="IPR002794">
    <property type="entry name" value="DUF92_TMEM19"/>
</dbReference>